<dbReference type="PANTHER" id="PTHR33525">
    <property type="match status" value="1"/>
</dbReference>
<dbReference type="CDD" id="cd00077">
    <property type="entry name" value="HDc"/>
    <property type="match status" value="1"/>
</dbReference>
<dbReference type="PROSITE" id="PS51833">
    <property type="entry name" value="HDOD"/>
    <property type="match status" value="1"/>
</dbReference>
<protein>
    <recommendedName>
        <fullName evidence="1">HDOD domain-containing protein</fullName>
    </recommendedName>
</protein>
<dbReference type="InterPro" id="IPR013976">
    <property type="entry name" value="HDOD"/>
</dbReference>
<feature type="domain" description="HDOD" evidence="1">
    <location>
        <begin position="22"/>
        <end position="217"/>
    </location>
</feature>
<proteinExistence type="predicted"/>
<dbReference type="PANTHER" id="PTHR33525:SF3">
    <property type="entry name" value="RIBONUCLEASE Y"/>
    <property type="match status" value="1"/>
</dbReference>
<reference evidence="2" key="1">
    <citation type="journal article" date="2007" name="ISME J.">
        <title>Fosmids of novel marine Planctomycetes from the Namibian and Oregon coast upwelling systems and their cross-comparison with planctomycete genomes.</title>
        <authorList>
            <person name="Woebken D."/>
            <person name="Teeling H."/>
            <person name="Wecker P."/>
            <person name="Dumitriu A."/>
            <person name="Kostadinov I."/>
            <person name="DeLong E.F."/>
            <person name="Amann R."/>
            <person name="Gloeckner F.O."/>
        </authorList>
    </citation>
    <scope>NUCLEOTIDE SEQUENCE</scope>
</reference>
<dbReference type="Gene3D" id="1.10.3210.10">
    <property type="entry name" value="Hypothetical protein af1432"/>
    <property type="match status" value="1"/>
</dbReference>
<gene>
    <name evidence="2" type="ORF">6N14_13</name>
</gene>
<dbReference type="InterPro" id="IPR003607">
    <property type="entry name" value="HD/PDEase_dom"/>
</dbReference>
<dbReference type="SUPFAM" id="SSF109604">
    <property type="entry name" value="HD-domain/PDEase-like"/>
    <property type="match status" value="1"/>
</dbReference>
<name>A9LGT5_9BACT</name>
<accession>A9LGT5</accession>
<dbReference type="AlphaFoldDB" id="A9LGT5"/>
<dbReference type="EMBL" id="EF591885">
    <property type="protein sequence ID" value="ABX10606.1"/>
    <property type="molecule type" value="Genomic_DNA"/>
</dbReference>
<dbReference type="Pfam" id="PF08668">
    <property type="entry name" value="HDOD"/>
    <property type="match status" value="1"/>
</dbReference>
<dbReference type="InterPro" id="IPR052340">
    <property type="entry name" value="RNase_Y/CdgJ"/>
</dbReference>
<organism evidence="2">
    <name type="scientific">uncultured planctomycete 6N14</name>
    <dbReference type="NCBI Taxonomy" id="455069"/>
    <lineage>
        <taxon>Bacteria</taxon>
        <taxon>Pseudomonadati</taxon>
        <taxon>Planctomycetota</taxon>
        <taxon>Planctomycetia</taxon>
        <taxon>Planctomycetales</taxon>
        <taxon>environmental samples</taxon>
    </lineage>
</organism>
<evidence type="ECO:0000313" key="2">
    <source>
        <dbReference type="EMBL" id="ABX10606.1"/>
    </source>
</evidence>
<sequence length="288" mass="31530">MLNTSTATADNLSQRIEQAKIDFTLPPGARRLIAAGDFKGRTNDTLVRWLETDEEVAARLLKWCNTPLFNMSRPYETLAEAERIMEHDELARLAVVTFARQLFLPNIKIDLFERGALWTHSMSVAAVASMISRSSGSGDPGQIFIAGAMHDIGICASQRLGPTSFKEVIAQVDDLSTTHAVERELLGWDHGELGEAILEQWGLSEEIQAVARHHHDADQQLDSPYAEAICCVAIANYLCSRSGRASISGNNLDPPSNAVFKRLNIDAGLLTILGKQLYAALNSASELN</sequence>
<evidence type="ECO:0000259" key="1">
    <source>
        <dbReference type="PROSITE" id="PS51833"/>
    </source>
</evidence>